<evidence type="ECO:0000313" key="7">
    <source>
        <dbReference type="Proteomes" id="UP000308267"/>
    </source>
</evidence>
<dbReference type="SMART" id="SM00027">
    <property type="entry name" value="EH"/>
    <property type="match status" value="1"/>
</dbReference>
<evidence type="ECO:0000256" key="1">
    <source>
        <dbReference type="ARBA" id="ARBA00022837"/>
    </source>
</evidence>
<keyword evidence="1" id="KW-0106">Calcium</keyword>
<accession>A0A4S2KLR9</accession>
<dbReference type="PROSITE" id="PS50031">
    <property type="entry name" value="EH"/>
    <property type="match status" value="1"/>
</dbReference>
<proteinExistence type="predicted"/>
<gene>
    <name evidence="6" type="ORF">CRM22_010805</name>
</gene>
<evidence type="ECO:0000259" key="4">
    <source>
        <dbReference type="PROSITE" id="PS50031"/>
    </source>
</evidence>
<feature type="region of interest" description="Disordered" evidence="3">
    <location>
        <begin position="319"/>
        <end position="389"/>
    </location>
</feature>
<dbReference type="InterPro" id="IPR002048">
    <property type="entry name" value="EF_hand_dom"/>
</dbReference>
<dbReference type="STRING" id="147828.A0A4S2KLR9"/>
<feature type="compositionally biased region" description="Polar residues" evidence="3">
    <location>
        <begin position="333"/>
        <end position="345"/>
    </location>
</feature>
<dbReference type="PROSITE" id="PS50222">
    <property type="entry name" value="EF_HAND_2"/>
    <property type="match status" value="1"/>
</dbReference>
<name>A0A4S2KLR9_OPIFE</name>
<dbReference type="Gene3D" id="1.10.238.10">
    <property type="entry name" value="EF-hand"/>
    <property type="match status" value="1"/>
</dbReference>
<evidence type="ECO:0000256" key="3">
    <source>
        <dbReference type="SAM" id="MobiDB-lite"/>
    </source>
</evidence>
<dbReference type="InterPro" id="IPR011992">
    <property type="entry name" value="EF-hand-dom_pair"/>
</dbReference>
<evidence type="ECO:0008006" key="8">
    <source>
        <dbReference type="Google" id="ProtNLM"/>
    </source>
</evidence>
<evidence type="ECO:0000259" key="5">
    <source>
        <dbReference type="PROSITE" id="PS50222"/>
    </source>
</evidence>
<dbReference type="GO" id="GO:0005509">
    <property type="term" value="F:calcium ion binding"/>
    <property type="evidence" value="ECO:0007669"/>
    <property type="project" value="InterPro"/>
</dbReference>
<protein>
    <recommendedName>
        <fullName evidence="8">EF-hand domain-containing protein</fullName>
    </recommendedName>
</protein>
<sequence length="478" mass="52545">MEGKRHGRNTWAQFDDVDYNPATRTVHETRAGLPRFQPFQESRNLHPSQPPSDVSTPPRTVTSASQVSRYDESSFSNANAPFLTEWPHPPVSNRAPIPPPVAPALDQSAAAPVPDPWVITSEQKAYYLAQFLRLQPDPRSKLSGLQAKTFFQLSKLPNTELSDIWELSDADCDGQLTLGEFCVAMHLVVLRRNGIPVPRILPCALLEVISSQSLSTLASSHQNENGAQSPRGDRFPTCISAMDRSSHKHAFSPAVPRHSRGSPITPSPVTPNLSRQQRRWSISSQSDISSIAEGIMHFESRPNADPQLQHPIPVRAHTLPREGTDSEAPQPYPTNLDQGQHTRLASSPPPPPPPRARLQSSLVAEQRKLSGDAPGSMLAPTSAVPADSSEGNVLQCSTQLAPDHVDFFTAGLHHKHPVDTEDPAAIVAQLRRECDGVSQANEKLAHELMQLQQRRIALKILLERLMPLDAGYPTCFEF</sequence>
<dbReference type="Proteomes" id="UP000308267">
    <property type="component" value="Unassembled WGS sequence"/>
</dbReference>
<dbReference type="AlphaFoldDB" id="A0A4S2KLR9"/>
<dbReference type="InterPro" id="IPR018247">
    <property type="entry name" value="EF_Hand_1_Ca_BS"/>
</dbReference>
<dbReference type="PANTHER" id="PTHR11216:SF174">
    <property type="entry name" value="GH06923P"/>
    <property type="match status" value="1"/>
</dbReference>
<reference evidence="6 7" key="1">
    <citation type="journal article" date="2019" name="BMC Genomics">
        <title>New insights from Opisthorchis felineus genome: update on genomics of the epidemiologically important liver flukes.</title>
        <authorList>
            <person name="Ershov N.I."/>
            <person name="Mordvinov V.A."/>
            <person name="Prokhortchouk E.B."/>
            <person name="Pakharukova M.Y."/>
            <person name="Gunbin K.V."/>
            <person name="Ustyantsev K."/>
            <person name="Genaev M.A."/>
            <person name="Blinov A.G."/>
            <person name="Mazur A."/>
            <person name="Boulygina E."/>
            <person name="Tsygankova S."/>
            <person name="Khrameeva E."/>
            <person name="Chekanov N."/>
            <person name="Fan G."/>
            <person name="Xiao A."/>
            <person name="Zhang H."/>
            <person name="Xu X."/>
            <person name="Yang H."/>
            <person name="Solovyev V."/>
            <person name="Lee S.M."/>
            <person name="Liu X."/>
            <person name="Afonnikov D.A."/>
            <person name="Skryabin K.G."/>
        </authorList>
    </citation>
    <scope>NUCLEOTIDE SEQUENCE [LARGE SCALE GENOMIC DNA]</scope>
    <source>
        <strain evidence="6">AK-0245</strain>
        <tissue evidence="6">Whole organism</tissue>
    </source>
</reference>
<dbReference type="PROSITE" id="PS00018">
    <property type="entry name" value="EF_HAND_1"/>
    <property type="match status" value="1"/>
</dbReference>
<dbReference type="GO" id="GO:0016197">
    <property type="term" value="P:endosomal transport"/>
    <property type="evidence" value="ECO:0007669"/>
    <property type="project" value="TreeGrafter"/>
</dbReference>
<dbReference type="EMBL" id="SJOL01010838">
    <property type="protein sequence ID" value="TGZ50410.1"/>
    <property type="molecule type" value="Genomic_DNA"/>
</dbReference>
<dbReference type="GO" id="GO:0005737">
    <property type="term" value="C:cytoplasm"/>
    <property type="evidence" value="ECO:0007669"/>
    <property type="project" value="TreeGrafter"/>
</dbReference>
<dbReference type="PANTHER" id="PTHR11216">
    <property type="entry name" value="EH DOMAIN"/>
    <property type="match status" value="1"/>
</dbReference>
<organism evidence="6 7">
    <name type="scientific">Opisthorchis felineus</name>
    <dbReference type="NCBI Taxonomy" id="147828"/>
    <lineage>
        <taxon>Eukaryota</taxon>
        <taxon>Metazoa</taxon>
        <taxon>Spiralia</taxon>
        <taxon>Lophotrochozoa</taxon>
        <taxon>Platyhelminthes</taxon>
        <taxon>Trematoda</taxon>
        <taxon>Digenea</taxon>
        <taxon>Opisthorchiida</taxon>
        <taxon>Opisthorchiata</taxon>
        <taxon>Opisthorchiidae</taxon>
        <taxon>Opisthorchis</taxon>
    </lineage>
</organism>
<feature type="region of interest" description="Disordered" evidence="3">
    <location>
        <begin position="219"/>
        <end position="286"/>
    </location>
</feature>
<dbReference type="CDD" id="cd00052">
    <property type="entry name" value="EH"/>
    <property type="match status" value="1"/>
</dbReference>
<comment type="caution">
    <text evidence="6">The sequence shown here is derived from an EMBL/GenBank/DDBJ whole genome shotgun (WGS) entry which is preliminary data.</text>
</comment>
<dbReference type="GO" id="GO:0006897">
    <property type="term" value="P:endocytosis"/>
    <property type="evidence" value="ECO:0007669"/>
    <property type="project" value="TreeGrafter"/>
</dbReference>
<feature type="domain" description="EH" evidence="4">
    <location>
        <begin position="123"/>
        <end position="212"/>
    </location>
</feature>
<evidence type="ECO:0000313" key="6">
    <source>
        <dbReference type="EMBL" id="TGZ50410.1"/>
    </source>
</evidence>
<feature type="region of interest" description="Disordered" evidence="3">
    <location>
        <begin position="1"/>
        <end position="72"/>
    </location>
</feature>
<dbReference type="GO" id="GO:0005886">
    <property type="term" value="C:plasma membrane"/>
    <property type="evidence" value="ECO:0007669"/>
    <property type="project" value="TreeGrafter"/>
</dbReference>
<feature type="coiled-coil region" evidence="2">
    <location>
        <begin position="427"/>
        <end position="461"/>
    </location>
</feature>
<keyword evidence="2" id="KW-0175">Coiled coil</keyword>
<feature type="compositionally biased region" description="Polar residues" evidence="3">
    <location>
        <begin position="39"/>
        <end position="72"/>
    </location>
</feature>
<dbReference type="OrthoDB" id="10045710at2759"/>
<feature type="domain" description="EF-hand" evidence="5">
    <location>
        <begin position="156"/>
        <end position="191"/>
    </location>
</feature>
<dbReference type="InterPro" id="IPR000261">
    <property type="entry name" value="EH_dom"/>
</dbReference>
<evidence type="ECO:0000256" key="2">
    <source>
        <dbReference type="SAM" id="Coils"/>
    </source>
</evidence>
<keyword evidence="7" id="KW-1185">Reference proteome</keyword>
<dbReference type="Pfam" id="PF12763">
    <property type="entry name" value="EH"/>
    <property type="match status" value="1"/>
</dbReference>
<dbReference type="SUPFAM" id="SSF47473">
    <property type="entry name" value="EF-hand"/>
    <property type="match status" value="1"/>
</dbReference>